<sequence>MFIKESIWNMTRTSYTIGENLSRLSFACSLGYTLSRVFPASSLRVSKVKEASNHE</sequence>
<dbReference type="Proteomes" id="UP000248806">
    <property type="component" value="Unassembled WGS sequence"/>
</dbReference>
<protein>
    <submittedName>
        <fullName evidence="1">Uncharacterized protein</fullName>
    </submittedName>
</protein>
<evidence type="ECO:0000313" key="2">
    <source>
        <dbReference type="Proteomes" id="UP000248806"/>
    </source>
</evidence>
<accession>A0A326U7S4</accession>
<dbReference type="AlphaFoldDB" id="A0A326U7S4"/>
<name>A0A326U7S4_THEHA</name>
<dbReference type="EMBL" id="QKUF01000008">
    <property type="protein sequence ID" value="PZW29572.1"/>
    <property type="molecule type" value="Genomic_DNA"/>
</dbReference>
<reference evidence="1 2" key="1">
    <citation type="submission" date="2018-06" db="EMBL/GenBank/DDBJ databases">
        <title>Genomic Encyclopedia of Archaeal and Bacterial Type Strains, Phase II (KMG-II): from individual species to whole genera.</title>
        <authorList>
            <person name="Goeker M."/>
        </authorList>
    </citation>
    <scope>NUCLEOTIDE SEQUENCE [LARGE SCALE GENOMIC DNA]</scope>
    <source>
        <strain evidence="1 2">ATCC BAA-1881</strain>
    </source>
</reference>
<organism evidence="1 2">
    <name type="scientific">Thermosporothrix hazakensis</name>
    <dbReference type="NCBI Taxonomy" id="644383"/>
    <lineage>
        <taxon>Bacteria</taxon>
        <taxon>Bacillati</taxon>
        <taxon>Chloroflexota</taxon>
        <taxon>Ktedonobacteria</taxon>
        <taxon>Ktedonobacterales</taxon>
        <taxon>Thermosporotrichaceae</taxon>
        <taxon>Thermosporothrix</taxon>
    </lineage>
</organism>
<proteinExistence type="predicted"/>
<keyword evidence="2" id="KW-1185">Reference proteome</keyword>
<evidence type="ECO:0000313" key="1">
    <source>
        <dbReference type="EMBL" id="PZW29572.1"/>
    </source>
</evidence>
<comment type="caution">
    <text evidence="1">The sequence shown here is derived from an EMBL/GenBank/DDBJ whole genome shotgun (WGS) entry which is preliminary data.</text>
</comment>
<gene>
    <name evidence="1" type="ORF">EI42_02868</name>
</gene>